<keyword evidence="2" id="KW-0479">Metal-binding</keyword>
<dbReference type="Gene3D" id="3.40.50.10780">
    <property type="entry name" value="Dipeptide transport protein"/>
    <property type="match status" value="1"/>
</dbReference>
<protein>
    <recommendedName>
        <fullName evidence="5">Peptidase M55</fullName>
    </recommendedName>
</protein>
<dbReference type="PIRSF" id="PIRSF015853">
    <property type="entry name" value="Pep_DppA"/>
    <property type="match status" value="1"/>
</dbReference>
<comment type="caution">
    <text evidence="3">The sequence shown here is derived from an EMBL/GenBank/DDBJ whole genome shotgun (WGS) entry which is preliminary data.</text>
</comment>
<dbReference type="AlphaFoldDB" id="A0A0P6XUP1"/>
<feature type="binding site" evidence="2">
    <location>
        <position position="135"/>
    </location>
    <ligand>
        <name>Zn(2+)</name>
        <dbReference type="ChEBI" id="CHEBI:29105"/>
        <label>2</label>
    </ligand>
</feature>
<dbReference type="GO" id="GO:0046872">
    <property type="term" value="F:metal ion binding"/>
    <property type="evidence" value="ECO:0007669"/>
    <property type="project" value="UniProtKB-KW"/>
</dbReference>
<feature type="binding site" evidence="2">
    <location>
        <position position="60"/>
    </location>
    <ligand>
        <name>Zn(2+)</name>
        <dbReference type="ChEBI" id="CHEBI:29105"/>
        <label>2</label>
    </ligand>
</feature>
<dbReference type="STRING" id="229920.ADM99_02560"/>
<evidence type="ECO:0008006" key="5">
    <source>
        <dbReference type="Google" id="ProtNLM"/>
    </source>
</evidence>
<feature type="binding site" evidence="2">
    <location>
        <position position="10"/>
    </location>
    <ligand>
        <name>Zn(2+)</name>
        <dbReference type="ChEBI" id="CHEBI:29105"/>
        <label>1</label>
    </ligand>
</feature>
<keyword evidence="4" id="KW-1185">Reference proteome</keyword>
<gene>
    <name evidence="3" type="ORF">ADM99_02560</name>
</gene>
<sequence length="271" mass="29016">MNVLIAVDMEGISGITGWNQVLPEKDEYARGRRWMTADVNAAVAGALQAGAERITVTDGHWDGSNILIEELAPEASLVNGSPSPLSMVQGVQNGVDAAVFIGYHARAGTQNAILDHTWSSLRIHNFWLNGSLAGEIAMNAAVCGSFNVPVVAISGDQNACAEAAALIPQIRTAQVKTANGRMNAECLSLERAHDLITSTVREAVKNFRQVKPYVLTGPISFAIEFYRSDMADYASLLPGSKRTSGRIVEYNAPDILEAAQAFRAMVGMVKV</sequence>
<dbReference type="InterPro" id="IPR027476">
    <property type="entry name" value="DppA_N"/>
</dbReference>
<dbReference type="InterPro" id="IPR036177">
    <property type="entry name" value="Peptidase_M55_sf"/>
</dbReference>
<accession>A0A0P6XUP1</accession>
<dbReference type="SUPFAM" id="SSF63992">
    <property type="entry name" value="Dipeptide transport protein"/>
    <property type="match status" value="1"/>
</dbReference>
<keyword evidence="2" id="KW-0862">Zinc</keyword>
<evidence type="ECO:0000313" key="3">
    <source>
        <dbReference type="EMBL" id="KPL73145.1"/>
    </source>
</evidence>
<evidence type="ECO:0000313" key="4">
    <source>
        <dbReference type="Proteomes" id="UP000050430"/>
    </source>
</evidence>
<name>A0A0P6XUP1_9CHLR</name>
<dbReference type="Gene3D" id="3.30.1360.130">
    <property type="entry name" value="Dipeptide transport protein"/>
    <property type="match status" value="1"/>
</dbReference>
<feature type="binding site" evidence="2">
    <location>
        <position position="104"/>
    </location>
    <ligand>
        <name>Zn(2+)</name>
        <dbReference type="ChEBI" id="CHEBI:29105"/>
        <label>2</label>
    </ligand>
</feature>
<dbReference type="InterPro" id="IPR007035">
    <property type="entry name" value="Peptidase_M55"/>
</dbReference>
<organism evidence="3 4">
    <name type="scientific">Leptolinea tardivitalis</name>
    <dbReference type="NCBI Taxonomy" id="229920"/>
    <lineage>
        <taxon>Bacteria</taxon>
        <taxon>Bacillati</taxon>
        <taxon>Chloroflexota</taxon>
        <taxon>Anaerolineae</taxon>
        <taxon>Anaerolineales</taxon>
        <taxon>Anaerolineaceae</taxon>
        <taxon>Leptolinea</taxon>
    </lineage>
</organism>
<dbReference type="CDD" id="cd08663">
    <property type="entry name" value="DAP_dppA_1"/>
    <property type="match status" value="1"/>
</dbReference>
<dbReference type="Pfam" id="PF04951">
    <property type="entry name" value="Peptidase_M55"/>
    <property type="match status" value="1"/>
</dbReference>
<dbReference type="Proteomes" id="UP000050430">
    <property type="component" value="Unassembled WGS sequence"/>
</dbReference>
<proteinExistence type="predicted"/>
<feature type="binding site" evidence="2">
    <location>
        <position position="8"/>
    </location>
    <ligand>
        <name>Zn(2+)</name>
        <dbReference type="ChEBI" id="CHEBI:29105"/>
        <label>1</label>
    </ligand>
</feature>
<feature type="binding site" evidence="2">
    <location>
        <position position="8"/>
    </location>
    <ligand>
        <name>Zn(2+)</name>
        <dbReference type="ChEBI" id="CHEBI:29105"/>
        <label>2</label>
    </ligand>
</feature>
<dbReference type="EMBL" id="LGCK01000006">
    <property type="protein sequence ID" value="KPL73145.1"/>
    <property type="molecule type" value="Genomic_DNA"/>
</dbReference>
<dbReference type="OrthoDB" id="9785420at2"/>
<evidence type="ECO:0000256" key="1">
    <source>
        <dbReference type="PIRSR" id="PIRSR015853-1"/>
    </source>
</evidence>
<evidence type="ECO:0000256" key="2">
    <source>
        <dbReference type="PIRSR" id="PIRSR015853-2"/>
    </source>
</evidence>
<dbReference type="RefSeq" id="WP_062421528.1">
    <property type="nucleotide sequence ID" value="NZ_BBYA01000009.1"/>
</dbReference>
<feature type="active site" description="Nucleophile" evidence="1">
    <location>
        <position position="116"/>
    </location>
</feature>
<reference evidence="3 4" key="1">
    <citation type="submission" date="2015-07" db="EMBL/GenBank/DDBJ databases">
        <title>Genome sequence of Leptolinea tardivitalis DSM 16556.</title>
        <authorList>
            <person name="Hemp J."/>
            <person name="Ward L.M."/>
            <person name="Pace L.A."/>
            <person name="Fischer W.W."/>
        </authorList>
    </citation>
    <scope>NUCLEOTIDE SEQUENCE [LARGE SCALE GENOMIC DNA]</scope>
    <source>
        <strain evidence="3 4">YMTK-2</strain>
    </source>
</reference>